<organism evidence="3 4">
    <name type="scientific">Sphagnum troendelagicum</name>
    <dbReference type="NCBI Taxonomy" id="128251"/>
    <lineage>
        <taxon>Eukaryota</taxon>
        <taxon>Viridiplantae</taxon>
        <taxon>Streptophyta</taxon>
        <taxon>Embryophyta</taxon>
        <taxon>Bryophyta</taxon>
        <taxon>Sphagnophytina</taxon>
        <taxon>Sphagnopsida</taxon>
        <taxon>Sphagnales</taxon>
        <taxon>Sphagnaceae</taxon>
        <taxon>Sphagnum</taxon>
    </lineage>
</organism>
<dbReference type="InterPro" id="IPR007320">
    <property type="entry name" value="PDCD2_C"/>
</dbReference>
<name>A0ABP0UHV0_9BRYO</name>
<feature type="domain" description="Programmed cell death protein 2 C-terminal" evidence="2">
    <location>
        <begin position="272"/>
        <end position="366"/>
    </location>
</feature>
<dbReference type="PANTHER" id="PTHR47762">
    <property type="entry name" value="OSJNBB0079B02.4 PROTEIN"/>
    <property type="match status" value="1"/>
</dbReference>
<dbReference type="PANTHER" id="PTHR47762:SF2">
    <property type="entry name" value="OS04G0640800 PROTEIN"/>
    <property type="match status" value="1"/>
</dbReference>
<evidence type="ECO:0000313" key="4">
    <source>
        <dbReference type="Proteomes" id="UP001497512"/>
    </source>
</evidence>
<proteinExistence type="predicted"/>
<keyword evidence="4" id="KW-1185">Reference proteome</keyword>
<evidence type="ECO:0000313" key="3">
    <source>
        <dbReference type="EMBL" id="CAK9222410.1"/>
    </source>
</evidence>
<evidence type="ECO:0000259" key="2">
    <source>
        <dbReference type="Pfam" id="PF04194"/>
    </source>
</evidence>
<dbReference type="Pfam" id="PF04194">
    <property type="entry name" value="PDCD2_C"/>
    <property type="match status" value="1"/>
</dbReference>
<gene>
    <name evidence="3" type="ORF">CSSPTR1EN2_LOCUS16051</name>
</gene>
<reference evidence="3" key="1">
    <citation type="submission" date="2024-02" db="EMBL/GenBank/DDBJ databases">
        <authorList>
            <consortium name="ELIXIR-Norway"/>
            <consortium name="Elixir Norway"/>
        </authorList>
    </citation>
    <scope>NUCLEOTIDE SEQUENCE</scope>
</reference>
<protein>
    <recommendedName>
        <fullName evidence="2">Programmed cell death protein 2 C-terminal domain-containing protein</fullName>
    </recommendedName>
</protein>
<evidence type="ECO:0000256" key="1">
    <source>
        <dbReference type="SAM" id="MobiDB-lite"/>
    </source>
</evidence>
<dbReference type="Proteomes" id="UP001497512">
    <property type="component" value="Chromosome 4"/>
</dbReference>
<accession>A0ABP0UHV0</accession>
<feature type="region of interest" description="Disordered" evidence="1">
    <location>
        <begin position="177"/>
        <end position="201"/>
    </location>
</feature>
<dbReference type="EMBL" id="OZ019896">
    <property type="protein sequence ID" value="CAK9222410.1"/>
    <property type="molecule type" value="Genomic_DNA"/>
</dbReference>
<feature type="compositionally biased region" description="Polar residues" evidence="1">
    <location>
        <begin position="188"/>
        <end position="201"/>
    </location>
</feature>
<sequence>MGRPLPSELVDNDDKEVLLGLPGAWADENNELADHYTTKIGGSPDWPVRLQDINADLLKCGVCGSHLALVAQVYAPLTLYGSKIDERALYILGCGSPSCGTNPASWRTIRFQKEVAHDETLFIDQTDSTGGSSASKIVDWWDENLWDGGYIEDGDDEPGNMTLQDLQSSLLESGDFASAAPRHHEAHSSSQEATTSSQRGSVSDIPILPCFYVYTQSEGSTVDGSPVDDDDSAEFEETELVDAIEDPDNIVDGVGELWEEEEYEPEHSRSTDQTYLNFKKKLDLSPEQCFRYCFGGPPLWAKEAHDEPDKCGACGGPRVYEMQLMPPLLYFLQQASKDLPPSAYGPSEWSWFTLLVYSCAQSCMQGPGDRAVILGVQSDWSVTVEATILQAEASH</sequence>